<dbReference type="AlphaFoldDB" id="A0A397U5T5"/>
<evidence type="ECO:0000256" key="1">
    <source>
        <dbReference type="SAM" id="Coils"/>
    </source>
</evidence>
<evidence type="ECO:0000313" key="4">
    <source>
        <dbReference type="Proteomes" id="UP000266673"/>
    </source>
</evidence>
<dbReference type="Proteomes" id="UP000266673">
    <property type="component" value="Unassembled WGS sequence"/>
</dbReference>
<accession>A0A397U5T5</accession>
<evidence type="ECO:0000313" key="3">
    <source>
        <dbReference type="EMBL" id="RIB05031.1"/>
    </source>
</evidence>
<dbReference type="InterPro" id="IPR027417">
    <property type="entry name" value="P-loop_NTPase"/>
</dbReference>
<keyword evidence="1" id="KW-0175">Coiled coil</keyword>
<gene>
    <name evidence="3" type="ORF">C2G38_2282012</name>
</gene>
<name>A0A397U5T5_9GLOM</name>
<feature type="coiled-coil region" evidence="1">
    <location>
        <begin position="265"/>
        <end position="292"/>
    </location>
</feature>
<dbReference type="Gene3D" id="3.40.50.300">
    <property type="entry name" value="P-loop containing nucleotide triphosphate hydrolases"/>
    <property type="match status" value="1"/>
</dbReference>
<sequence>MRGETYTHIMVTSYHCSPCKKKFACKKTLTKKDKQKRKKENEHTGKPVCFLCERHWRYLNDKCTNCCERNKCNDIICYHCRKDGVECTRPFPRTQEEYKNFESKVSHINWQFEPTKDEFLHSQVYVQLNTHMTMKVIKELFDDSSMFIEKIKTTSLLAKLYSGKIYNHCEKHKDCKCDYYDLSKICEHCDETCEQKPARWGRGELSEEITGPFEFGKFREIEKHTKISLRPEEYKNEKYEAIVEGNKMLLNGATPLEVFKHNVEKVRYSHNYDRIKKIYEDLQQEKKKETCRFWRPVTFYLFGPGGSGKTGLVQELFSDELYNKPKKQRSESNWWNGYEEQEIVLIDEFYTKIDWSDMINILNDSCFNVEKKHSGFEPFIAKYVFLTATKPPEEAYNFNQTGVTEDDNKRDYEQFDRRLDYIIEFQGKWHDDISQRTTWIIFHKDDKEKFQIWNGISNIVVHQIQLIKLLKKAIS</sequence>
<feature type="domain" description="Helicase superfamily 3 single-stranded DNA/RNA virus" evidence="2">
    <location>
        <begin position="300"/>
        <end position="388"/>
    </location>
</feature>
<evidence type="ECO:0000259" key="2">
    <source>
        <dbReference type="Pfam" id="PF00910"/>
    </source>
</evidence>
<proteinExistence type="predicted"/>
<protein>
    <recommendedName>
        <fullName evidence="2">Helicase superfamily 3 single-stranded DNA/RNA virus domain-containing protein</fullName>
    </recommendedName>
</protein>
<dbReference type="GO" id="GO:0003723">
    <property type="term" value="F:RNA binding"/>
    <property type="evidence" value="ECO:0007669"/>
    <property type="project" value="InterPro"/>
</dbReference>
<dbReference type="GO" id="GO:0003724">
    <property type="term" value="F:RNA helicase activity"/>
    <property type="evidence" value="ECO:0007669"/>
    <property type="project" value="InterPro"/>
</dbReference>
<comment type="caution">
    <text evidence="3">The sequence shown here is derived from an EMBL/GenBank/DDBJ whole genome shotgun (WGS) entry which is preliminary data.</text>
</comment>
<organism evidence="3 4">
    <name type="scientific">Gigaspora rosea</name>
    <dbReference type="NCBI Taxonomy" id="44941"/>
    <lineage>
        <taxon>Eukaryota</taxon>
        <taxon>Fungi</taxon>
        <taxon>Fungi incertae sedis</taxon>
        <taxon>Mucoromycota</taxon>
        <taxon>Glomeromycotina</taxon>
        <taxon>Glomeromycetes</taxon>
        <taxon>Diversisporales</taxon>
        <taxon>Gigasporaceae</taxon>
        <taxon>Gigaspora</taxon>
    </lineage>
</organism>
<dbReference type="EMBL" id="QKWP01002061">
    <property type="protein sequence ID" value="RIB05031.1"/>
    <property type="molecule type" value="Genomic_DNA"/>
</dbReference>
<keyword evidence="4" id="KW-1185">Reference proteome</keyword>
<dbReference type="SUPFAM" id="SSF52540">
    <property type="entry name" value="P-loop containing nucleoside triphosphate hydrolases"/>
    <property type="match status" value="1"/>
</dbReference>
<dbReference type="Pfam" id="PF00910">
    <property type="entry name" value="RNA_helicase"/>
    <property type="match status" value="1"/>
</dbReference>
<dbReference type="InterPro" id="IPR000605">
    <property type="entry name" value="Helicase_SF3_ssDNA/RNA_vir"/>
</dbReference>
<reference evidence="3 4" key="1">
    <citation type="submission" date="2018-06" db="EMBL/GenBank/DDBJ databases">
        <title>Comparative genomics reveals the genomic features of Rhizophagus irregularis, R. cerebriforme, R. diaphanum and Gigaspora rosea, and their symbiotic lifestyle signature.</title>
        <authorList>
            <person name="Morin E."/>
            <person name="San Clemente H."/>
            <person name="Chen E.C.H."/>
            <person name="De La Providencia I."/>
            <person name="Hainaut M."/>
            <person name="Kuo A."/>
            <person name="Kohler A."/>
            <person name="Murat C."/>
            <person name="Tang N."/>
            <person name="Roy S."/>
            <person name="Loubradou J."/>
            <person name="Henrissat B."/>
            <person name="Grigoriev I.V."/>
            <person name="Corradi N."/>
            <person name="Roux C."/>
            <person name="Martin F.M."/>
        </authorList>
    </citation>
    <scope>NUCLEOTIDE SEQUENCE [LARGE SCALE GENOMIC DNA]</scope>
    <source>
        <strain evidence="3 4">DAOM 194757</strain>
    </source>
</reference>
<dbReference type="OrthoDB" id="2418789at2759"/>